<dbReference type="Proteomes" id="UP000823775">
    <property type="component" value="Unassembled WGS sequence"/>
</dbReference>
<dbReference type="PANTHER" id="PTHR48044:SF40">
    <property type="entry name" value="ZEATIN O-GLUCOSYLTRANSFERASE-LIKE"/>
    <property type="match status" value="1"/>
</dbReference>
<dbReference type="PANTHER" id="PTHR48044">
    <property type="entry name" value="GLYCOSYLTRANSFERASE"/>
    <property type="match status" value="1"/>
</dbReference>
<evidence type="ECO:0000313" key="7">
    <source>
        <dbReference type="Proteomes" id="UP000823775"/>
    </source>
</evidence>
<evidence type="ECO:0000256" key="3">
    <source>
        <dbReference type="RuleBase" id="RU003718"/>
    </source>
</evidence>
<comment type="caution">
    <text evidence="6">The sequence shown here is derived from an EMBL/GenBank/DDBJ whole genome shotgun (WGS) entry which is preliminary data.</text>
</comment>
<dbReference type="CDD" id="cd03784">
    <property type="entry name" value="GT1_Gtf-like"/>
    <property type="match status" value="1"/>
</dbReference>
<proteinExistence type="inferred from homology"/>
<dbReference type="Pfam" id="PF26168">
    <property type="entry name" value="Glyco_transf_N"/>
    <property type="match status" value="1"/>
</dbReference>
<evidence type="ECO:0000256" key="2">
    <source>
        <dbReference type="ARBA" id="ARBA00022679"/>
    </source>
</evidence>
<dbReference type="InterPro" id="IPR002213">
    <property type="entry name" value="UDP_glucos_trans"/>
</dbReference>
<evidence type="ECO:0000256" key="4">
    <source>
        <dbReference type="RuleBase" id="RU362057"/>
    </source>
</evidence>
<accession>A0ABS8TE14</accession>
<dbReference type="InterPro" id="IPR058980">
    <property type="entry name" value="Glyco_transf_N"/>
</dbReference>
<dbReference type="EMBL" id="JACEIK010001376">
    <property type="protein sequence ID" value="MCD7468819.1"/>
    <property type="molecule type" value="Genomic_DNA"/>
</dbReference>
<comment type="similarity">
    <text evidence="1 3">Belongs to the UDP-glycosyltransferase family.</text>
</comment>
<name>A0ABS8TE14_DATST</name>
<dbReference type="SUPFAM" id="SSF53756">
    <property type="entry name" value="UDP-Glycosyltransferase/glycogen phosphorylase"/>
    <property type="match status" value="1"/>
</dbReference>
<sequence>MAMKEGDDDVVVVMVPFPAQGHLNPLLDLSRVVSSYNLPIYYACYSDKIKQVKRRVYGWDPVTIPNLHFKEFSNSPPYHDHDHDQNESNFVLPVLDEALMLREPVGAFLLEVAKRTRRMVVIYDALMACVVQSIVSIQNAEAYCFNPSSAFFVCSIFWEAALKRLHLPAFVGRFAGRLLLPNGYEFPSDPLPSRESTFMLEFLDFIGMQYRHNNFSSGNLYVTCKVVEGPYLDVLAKFNRLLRRGNKQWAVGPLYPVATINDDDQNNINRHECLKWLDKQEPNSVILVSFGTTSCLSTEQIKELAIGLERSQQKFIWVVRDASLREDEQVQLPQGYEERVEGRGIVVREWAPQLDILGHSAMGGFLSHCGWNSVLESIAMGVPLATWPMLFDHPRNAVVVTKVLKIGITVKDWERRDELITFTTIETSLRKLMESLEGKEARKRVIELSERVRQYMMDGGDLKMEMNSFIAHITRS</sequence>
<evidence type="ECO:0000259" key="5">
    <source>
        <dbReference type="Pfam" id="PF26168"/>
    </source>
</evidence>
<dbReference type="Pfam" id="PF00201">
    <property type="entry name" value="UDPGT"/>
    <property type="match status" value="1"/>
</dbReference>
<keyword evidence="3" id="KW-0328">Glycosyltransferase</keyword>
<keyword evidence="2 3" id="KW-0808">Transferase</keyword>
<dbReference type="Gene3D" id="3.40.50.2000">
    <property type="entry name" value="Glycogen Phosphorylase B"/>
    <property type="match status" value="2"/>
</dbReference>
<organism evidence="6 7">
    <name type="scientific">Datura stramonium</name>
    <name type="common">Jimsonweed</name>
    <name type="synonym">Common thornapple</name>
    <dbReference type="NCBI Taxonomy" id="4076"/>
    <lineage>
        <taxon>Eukaryota</taxon>
        <taxon>Viridiplantae</taxon>
        <taxon>Streptophyta</taxon>
        <taxon>Embryophyta</taxon>
        <taxon>Tracheophyta</taxon>
        <taxon>Spermatophyta</taxon>
        <taxon>Magnoliopsida</taxon>
        <taxon>eudicotyledons</taxon>
        <taxon>Gunneridae</taxon>
        <taxon>Pentapetalae</taxon>
        <taxon>asterids</taxon>
        <taxon>lamiids</taxon>
        <taxon>Solanales</taxon>
        <taxon>Solanaceae</taxon>
        <taxon>Solanoideae</taxon>
        <taxon>Datureae</taxon>
        <taxon>Datura</taxon>
    </lineage>
</organism>
<protein>
    <recommendedName>
        <fullName evidence="4">Glycosyltransferase</fullName>
        <ecNumber evidence="4">2.4.1.-</ecNumber>
    </recommendedName>
</protein>
<dbReference type="InterPro" id="IPR035595">
    <property type="entry name" value="UDP_glycos_trans_CS"/>
</dbReference>
<feature type="domain" description="Glycosyltransferase N-terminal" evidence="5">
    <location>
        <begin position="8"/>
        <end position="256"/>
    </location>
</feature>
<keyword evidence="7" id="KW-1185">Reference proteome</keyword>
<evidence type="ECO:0000256" key="1">
    <source>
        <dbReference type="ARBA" id="ARBA00009995"/>
    </source>
</evidence>
<dbReference type="EC" id="2.4.1.-" evidence="4"/>
<dbReference type="PROSITE" id="PS00375">
    <property type="entry name" value="UDPGT"/>
    <property type="match status" value="1"/>
</dbReference>
<gene>
    <name evidence="6" type="ORF">HAX54_007317</name>
</gene>
<evidence type="ECO:0000313" key="6">
    <source>
        <dbReference type="EMBL" id="MCD7468819.1"/>
    </source>
</evidence>
<reference evidence="6 7" key="1">
    <citation type="journal article" date="2021" name="BMC Genomics">
        <title>Datura genome reveals duplications of psychoactive alkaloid biosynthetic genes and high mutation rate following tissue culture.</title>
        <authorList>
            <person name="Rajewski A."/>
            <person name="Carter-House D."/>
            <person name="Stajich J."/>
            <person name="Litt A."/>
        </authorList>
    </citation>
    <scope>NUCLEOTIDE SEQUENCE [LARGE SCALE GENOMIC DNA]</scope>
    <source>
        <strain evidence="6">AR-01</strain>
    </source>
</reference>